<dbReference type="Pfam" id="PF00005">
    <property type="entry name" value="ABC_tran"/>
    <property type="match status" value="1"/>
</dbReference>
<dbReference type="InterPro" id="IPR017871">
    <property type="entry name" value="ABC_transporter-like_CS"/>
</dbReference>
<dbReference type="InterPro" id="IPR003593">
    <property type="entry name" value="AAA+_ATPase"/>
</dbReference>
<dbReference type="PROSITE" id="PS50893">
    <property type="entry name" value="ABC_TRANSPORTER_2"/>
    <property type="match status" value="1"/>
</dbReference>
<dbReference type="InterPro" id="IPR003439">
    <property type="entry name" value="ABC_transporter-like_ATP-bd"/>
</dbReference>
<dbReference type="AlphaFoldDB" id="A0A2J8B500"/>
<dbReference type="GO" id="GO:0005524">
    <property type="term" value="F:ATP binding"/>
    <property type="evidence" value="ECO:0007669"/>
    <property type="project" value="UniProtKB-KW"/>
</dbReference>
<evidence type="ECO:0000256" key="1">
    <source>
        <dbReference type="ARBA" id="ARBA00005417"/>
    </source>
</evidence>
<dbReference type="CDD" id="cd03214">
    <property type="entry name" value="ABC_Iron-Siderophores_B12_Hemin"/>
    <property type="match status" value="1"/>
</dbReference>
<dbReference type="GO" id="GO:0016887">
    <property type="term" value="F:ATP hydrolysis activity"/>
    <property type="evidence" value="ECO:0007669"/>
    <property type="project" value="InterPro"/>
</dbReference>
<keyword evidence="3" id="KW-0547">Nucleotide-binding</keyword>
<feature type="domain" description="ABC transporter" evidence="5">
    <location>
        <begin position="3"/>
        <end position="240"/>
    </location>
</feature>
<reference evidence="7" key="1">
    <citation type="submission" date="2017-04" db="EMBL/GenBank/DDBJ databases">
        <authorList>
            <person name="Bumgarner R.E."/>
            <person name="Fredricks D.N."/>
            <person name="Srinivasan S."/>
        </authorList>
    </citation>
    <scope>NUCLEOTIDE SEQUENCE [LARGE SCALE GENOMIC DNA]</scope>
    <source>
        <strain evidence="7">KA00405</strain>
    </source>
</reference>
<proteinExistence type="inferred from homology"/>
<comment type="similarity">
    <text evidence="1">Belongs to the ABC transporter superfamily.</text>
</comment>
<gene>
    <name evidence="6" type="ORF">B7R76_02925</name>
</gene>
<dbReference type="InterPro" id="IPR027417">
    <property type="entry name" value="P-loop_NTPase"/>
</dbReference>
<protein>
    <recommendedName>
        <fullName evidence="5">ABC transporter domain-containing protein</fullName>
    </recommendedName>
</protein>
<keyword evidence="2" id="KW-0813">Transport</keyword>
<dbReference type="PANTHER" id="PTHR42734">
    <property type="entry name" value="METAL TRANSPORT SYSTEM ATP-BINDING PROTEIN TM_0124-RELATED"/>
    <property type="match status" value="1"/>
</dbReference>
<evidence type="ECO:0000256" key="3">
    <source>
        <dbReference type="ARBA" id="ARBA00022741"/>
    </source>
</evidence>
<name>A0A2J8B500_9FIRM</name>
<accession>A0A2J8B500</accession>
<evidence type="ECO:0000256" key="4">
    <source>
        <dbReference type="ARBA" id="ARBA00022840"/>
    </source>
</evidence>
<evidence type="ECO:0000313" key="6">
    <source>
        <dbReference type="EMBL" id="PNH19843.1"/>
    </source>
</evidence>
<sequence>MIIEVNNSSYGWLGRPALFEGVSLSLDRGEVLAILGPNGIGKTTLLKSLIGLIPWKKGATFVESKDIKSYKVSDLYKIISYVPQAKTPPFSLTAMEMILLGRNPHINIVSSPKQKDYEIAHQVIDRLGIEYLTDVKVNKMSGGELQMVLIARALVNKPKVLILDEPESNLDFRNQLKILNVIKYLAKEEKIACIFNTHYPQHAFRVADKALLLGRDKNYLFGEVKEILTKENIKNFFQVEVSVDEISANDMSLTTITPLYLI</sequence>
<comment type="caution">
    <text evidence="6">The sequence shown here is derived from an EMBL/GenBank/DDBJ whole genome shotgun (WGS) entry which is preliminary data.</text>
</comment>
<dbReference type="EMBL" id="NBZD01000001">
    <property type="protein sequence ID" value="PNH19843.1"/>
    <property type="molecule type" value="Genomic_DNA"/>
</dbReference>
<dbReference type="SMART" id="SM00382">
    <property type="entry name" value="AAA"/>
    <property type="match status" value="1"/>
</dbReference>
<dbReference type="Proteomes" id="UP000236394">
    <property type="component" value="Unassembled WGS sequence"/>
</dbReference>
<keyword evidence="4" id="KW-0067">ATP-binding</keyword>
<dbReference type="InterPro" id="IPR050153">
    <property type="entry name" value="Metal_Ion_Import_ABC"/>
</dbReference>
<organism evidence="6 7">
    <name type="scientific">Mageeibacillus indolicus</name>
    <dbReference type="NCBI Taxonomy" id="884684"/>
    <lineage>
        <taxon>Bacteria</taxon>
        <taxon>Bacillati</taxon>
        <taxon>Bacillota</taxon>
        <taxon>Clostridia</taxon>
        <taxon>Eubacteriales</taxon>
        <taxon>Oscillospiraceae</taxon>
        <taxon>Mageeibacillus</taxon>
    </lineage>
</organism>
<dbReference type="FunFam" id="3.40.50.300:FF:000134">
    <property type="entry name" value="Iron-enterobactin ABC transporter ATP-binding protein"/>
    <property type="match status" value="1"/>
</dbReference>
<dbReference type="SUPFAM" id="SSF52540">
    <property type="entry name" value="P-loop containing nucleoside triphosphate hydrolases"/>
    <property type="match status" value="1"/>
</dbReference>
<evidence type="ECO:0000313" key="7">
    <source>
        <dbReference type="Proteomes" id="UP000236394"/>
    </source>
</evidence>
<dbReference type="RefSeq" id="WP_034574593.1">
    <property type="nucleotide sequence ID" value="NZ_NBZD01000001.1"/>
</dbReference>
<evidence type="ECO:0000259" key="5">
    <source>
        <dbReference type="PROSITE" id="PS50893"/>
    </source>
</evidence>
<dbReference type="PROSITE" id="PS00211">
    <property type="entry name" value="ABC_TRANSPORTER_1"/>
    <property type="match status" value="1"/>
</dbReference>
<dbReference type="PANTHER" id="PTHR42734:SF6">
    <property type="entry name" value="MOLYBDATE IMPORT ATP-BINDING PROTEIN MOLC"/>
    <property type="match status" value="1"/>
</dbReference>
<dbReference type="Gene3D" id="3.40.50.300">
    <property type="entry name" value="P-loop containing nucleotide triphosphate hydrolases"/>
    <property type="match status" value="1"/>
</dbReference>
<evidence type="ECO:0000256" key="2">
    <source>
        <dbReference type="ARBA" id="ARBA00022448"/>
    </source>
</evidence>